<organism evidence="1 2">
    <name type="scientific">Zestosphaera tikiterensis</name>
    <dbReference type="NCBI Taxonomy" id="1973259"/>
    <lineage>
        <taxon>Archaea</taxon>
        <taxon>Thermoproteota</taxon>
        <taxon>Thermoprotei</taxon>
        <taxon>Desulfurococcales</taxon>
        <taxon>Desulfurococcaceae</taxon>
        <taxon>Zestosphaera</taxon>
    </lineage>
</organism>
<name>A0A2R7Y7J1_9CREN</name>
<dbReference type="EMBL" id="NBVN01000002">
    <property type="protein sequence ID" value="PUA33289.1"/>
    <property type="molecule type" value="Genomic_DNA"/>
</dbReference>
<sequence>MTGRRNVAIDVSIVSELKNIVAKKGMSLTSYLRSLLTEALRLEAKGLHAPKALKDAELVYVLRNFKFILIPLEVVENNIRIDEELLKNSREYGIRIGKVLKELGIDISETIDYLLHDVPTTPLGKDKIIILPTQGTSRVLIELAKGIAEGGGLKVSETPHTAVIEFNKSLEQTQQRKTSGRSF</sequence>
<comment type="caution">
    <text evidence="1">The sequence shown here is derived from an EMBL/GenBank/DDBJ whole genome shotgun (WGS) entry which is preliminary data.</text>
</comment>
<evidence type="ECO:0008006" key="3">
    <source>
        <dbReference type="Google" id="ProtNLM"/>
    </source>
</evidence>
<dbReference type="AlphaFoldDB" id="A0A2R7Y7J1"/>
<protein>
    <recommendedName>
        <fullName evidence="3">CopG family transcriptional regulator</fullName>
    </recommendedName>
</protein>
<evidence type="ECO:0000313" key="1">
    <source>
        <dbReference type="EMBL" id="PUA33289.1"/>
    </source>
</evidence>
<proteinExistence type="predicted"/>
<dbReference type="Proteomes" id="UP000244093">
    <property type="component" value="Unassembled WGS sequence"/>
</dbReference>
<evidence type="ECO:0000313" key="2">
    <source>
        <dbReference type="Proteomes" id="UP000244093"/>
    </source>
</evidence>
<reference evidence="1 2" key="1">
    <citation type="journal article" date="2018" name="Syst. Appl. Microbiol.">
        <title>A new symbiotic nanoarchaeote (Candidatus Nanoclepta minutus) and its host (Zestosphaera tikiterensis gen. nov., sp. nov.) from a New Zealand hot spring.</title>
        <authorList>
            <person name="St John E."/>
            <person name="Liu Y."/>
            <person name="Podar M."/>
            <person name="Stott M.B."/>
            <person name="Meneghin J."/>
            <person name="Chen Z."/>
            <person name="Lagutin K."/>
            <person name="Mitchell K."/>
            <person name="Reysenbach A.L."/>
        </authorList>
    </citation>
    <scope>NUCLEOTIDE SEQUENCE [LARGE SCALE GENOMIC DNA]</scope>
    <source>
        <strain evidence="1">NZ3</strain>
    </source>
</reference>
<gene>
    <name evidence="1" type="ORF">B7O98_02330</name>
</gene>
<accession>A0A2R7Y7J1</accession>